<dbReference type="InterPro" id="IPR011579">
    <property type="entry name" value="ATPase_dom"/>
</dbReference>
<dbReference type="SUPFAM" id="SSF52980">
    <property type="entry name" value="Restriction endonuclease-like"/>
    <property type="match status" value="1"/>
</dbReference>
<sequence length="474" mass="56071">MNSFVNREAELQSLEKEYARKEASFYVLYGRRRVGKTRLIQEFIRNKPAIYLMASEEMERENMLRFRDKVADFTGNELLKQVTELNWEMIFQQLVKGKPEGRPIIVIDEFQYLSKSNKGFPSLFQRIWDECLQHEDLMLILCGSLITMIESQVLHYSSPLYGRRTAQWKLKPIGFNHYHYFFQQHHQSHLQMKDMDLLAQYAVTGGVPKYIEIFQGKGSLWSLIRENMATRGAYLLEEPIFLLEKEVSEIGSYMSIMKTIAHGHHKLGEISAALNVKPQGLSKYLSILEDLDLIRRQVPVTEENPAKSKKGLYEINDHFIKFWFLFIYPYREEIEAGQTDQVMKQIKDRFIEKHAAFVYEEVCRQQLLEHSYSTNQPFRITKIGKWWNRQEEIDIVGLNEESGDIIFGECKFTEKPVSMRVYQELQQKAESVQWHKNQRQEYFVLFSKSGFTNQMKAFAAEKRNVMLWERLTLL</sequence>
<dbReference type="SUPFAM" id="SSF46785">
    <property type="entry name" value="Winged helix' DNA-binding domain"/>
    <property type="match status" value="1"/>
</dbReference>
<gene>
    <name evidence="3" type="ORF">SAMN06296020_10452</name>
</gene>
<dbReference type="InterPro" id="IPR036390">
    <property type="entry name" value="WH_DNA-bd_sf"/>
</dbReference>
<dbReference type="Pfam" id="PF01637">
    <property type="entry name" value="ATPase_2"/>
    <property type="match status" value="1"/>
</dbReference>
<keyword evidence="4" id="KW-1185">Reference proteome</keyword>
<feature type="domain" description="DUF234" evidence="2">
    <location>
        <begin position="323"/>
        <end position="414"/>
    </location>
</feature>
<dbReference type="PANTHER" id="PTHR34704">
    <property type="entry name" value="ATPASE"/>
    <property type="match status" value="1"/>
</dbReference>
<accession>A0AA45WUZ6</accession>
<dbReference type="Gene3D" id="3.40.50.300">
    <property type="entry name" value="P-loop containing nucleotide triphosphate hydrolases"/>
    <property type="match status" value="1"/>
</dbReference>
<dbReference type="Gene3D" id="3.40.1350.10">
    <property type="match status" value="1"/>
</dbReference>
<dbReference type="RefSeq" id="WP_283408730.1">
    <property type="nucleotide sequence ID" value="NZ_FXUF01000004.1"/>
</dbReference>
<dbReference type="InterPro" id="IPR004256">
    <property type="entry name" value="DUF234"/>
</dbReference>
<dbReference type="InterPro" id="IPR011335">
    <property type="entry name" value="Restrct_endonuc-II-like"/>
</dbReference>
<dbReference type="Pfam" id="PF03008">
    <property type="entry name" value="DUF234"/>
    <property type="match status" value="1"/>
</dbReference>
<evidence type="ECO:0000313" key="3">
    <source>
        <dbReference type="EMBL" id="SMP51061.1"/>
    </source>
</evidence>
<proteinExistence type="predicted"/>
<dbReference type="SUPFAM" id="SSF52540">
    <property type="entry name" value="P-loop containing nucleoside triphosphate hydrolases"/>
    <property type="match status" value="1"/>
</dbReference>
<evidence type="ECO:0000313" key="4">
    <source>
        <dbReference type="Proteomes" id="UP001158066"/>
    </source>
</evidence>
<comment type="caution">
    <text evidence="3">The sequence shown here is derived from an EMBL/GenBank/DDBJ whole genome shotgun (WGS) entry which is preliminary data.</text>
</comment>
<evidence type="ECO:0000259" key="1">
    <source>
        <dbReference type="Pfam" id="PF01637"/>
    </source>
</evidence>
<evidence type="ECO:0008006" key="5">
    <source>
        <dbReference type="Google" id="ProtNLM"/>
    </source>
</evidence>
<dbReference type="GO" id="GO:0005524">
    <property type="term" value="F:ATP binding"/>
    <property type="evidence" value="ECO:0007669"/>
    <property type="project" value="InterPro"/>
</dbReference>
<dbReference type="PANTHER" id="PTHR34704:SF1">
    <property type="entry name" value="ATPASE"/>
    <property type="match status" value="1"/>
</dbReference>
<name>A0AA45WUZ6_9CLOT</name>
<dbReference type="EMBL" id="FXUF01000004">
    <property type="protein sequence ID" value="SMP51061.1"/>
    <property type="molecule type" value="Genomic_DNA"/>
</dbReference>
<dbReference type="AlphaFoldDB" id="A0AA45WUZ6"/>
<reference evidence="3" key="1">
    <citation type="submission" date="2017-05" db="EMBL/GenBank/DDBJ databases">
        <authorList>
            <person name="Varghese N."/>
            <person name="Submissions S."/>
        </authorList>
    </citation>
    <scope>NUCLEOTIDE SEQUENCE</scope>
    <source>
        <strain evidence="3">Su22</strain>
    </source>
</reference>
<dbReference type="InterPro" id="IPR011856">
    <property type="entry name" value="tRNA_endonuc-like_dom_sf"/>
</dbReference>
<dbReference type="Gene3D" id="1.10.10.10">
    <property type="entry name" value="Winged helix-like DNA-binding domain superfamily/Winged helix DNA-binding domain"/>
    <property type="match status" value="1"/>
</dbReference>
<dbReference type="GO" id="GO:0003676">
    <property type="term" value="F:nucleic acid binding"/>
    <property type="evidence" value="ECO:0007669"/>
    <property type="project" value="InterPro"/>
</dbReference>
<protein>
    <recommendedName>
        <fullName evidence="5">ATP-binding protein</fullName>
    </recommendedName>
</protein>
<dbReference type="InterPro" id="IPR027417">
    <property type="entry name" value="P-loop_NTPase"/>
</dbReference>
<organism evidence="3 4">
    <name type="scientific">Anoxynatronum buryatiense</name>
    <dbReference type="NCBI Taxonomy" id="489973"/>
    <lineage>
        <taxon>Bacteria</taxon>
        <taxon>Bacillati</taxon>
        <taxon>Bacillota</taxon>
        <taxon>Clostridia</taxon>
        <taxon>Eubacteriales</taxon>
        <taxon>Clostridiaceae</taxon>
        <taxon>Anoxynatronum</taxon>
    </lineage>
</organism>
<dbReference type="InterPro" id="IPR036388">
    <property type="entry name" value="WH-like_DNA-bd_sf"/>
</dbReference>
<feature type="domain" description="ATPase" evidence="1">
    <location>
        <begin position="4"/>
        <end position="212"/>
    </location>
</feature>
<evidence type="ECO:0000259" key="2">
    <source>
        <dbReference type="Pfam" id="PF03008"/>
    </source>
</evidence>
<dbReference type="Proteomes" id="UP001158066">
    <property type="component" value="Unassembled WGS sequence"/>
</dbReference>